<evidence type="ECO:0000313" key="2">
    <source>
        <dbReference type="EMBL" id="SEA11294.1"/>
    </source>
</evidence>
<dbReference type="Pfam" id="PF09923">
    <property type="entry name" value="DUF2155"/>
    <property type="match status" value="1"/>
</dbReference>
<sequence length="127" mass="12967">MKAASLAVAAALAAALCAPLAAQQPVSGPRASGALLRGLDKFSGLTNDFEAVLNAPVRYARLSIVVHACVGAGDDASAHLEITDLKTPDAPVFVGWMMAASPALSALDHPRYDVWVLACRTSSGVAP</sequence>
<dbReference type="EMBL" id="FNQM01000003">
    <property type="protein sequence ID" value="SEA11294.1"/>
    <property type="molecule type" value="Genomic_DNA"/>
</dbReference>
<keyword evidence="1" id="KW-0732">Signal</keyword>
<dbReference type="InterPro" id="IPR019225">
    <property type="entry name" value="DUF2155"/>
</dbReference>
<dbReference type="Proteomes" id="UP000198703">
    <property type="component" value="Unassembled WGS sequence"/>
</dbReference>
<evidence type="ECO:0008006" key="4">
    <source>
        <dbReference type="Google" id="ProtNLM"/>
    </source>
</evidence>
<evidence type="ECO:0000256" key="1">
    <source>
        <dbReference type="SAM" id="SignalP"/>
    </source>
</evidence>
<organism evidence="2 3">
    <name type="scientific">Rubrimonas cliftonensis</name>
    <dbReference type="NCBI Taxonomy" id="89524"/>
    <lineage>
        <taxon>Bacteria</taxon>
        <taxon>Pseudomonadati</taxon>
        <taxon>Pseudomonadota</taxon>
        <taxon>Alphaproteobacteria</taxon>
        <taxon>Rhodobacterales</taxon>
        <taxon>Paracoccaceae</taxon>
        <taxon>Rubrimonas</taxon>
    </lineage>
</organism>
<feature type="signal peptide" evidence="1">
    <location>
        <begin position="1"/>
        <end position="21"/>
    </location>
</feature>
<proteinExistence type="predicted"/>
<protein>
    <recommendedName>
        <fullName evidence="4">DUF2155 domain-containing protein</fullName>
    </recommendedName>
</protein>
<dbReference type="OrthoDB" id="9810376at2"/>
<accession>A0A1H3YJW2</accession>
<dbReference type="AlphaFoldDB" id="A0A1H3YJW2"/>
<dbReference type="STRING" id="89524.SAMN05444370_103113"/>
<dbReference type="RefSeq" id="WP_093250305.1">
    <property type="nucleotide sequence ID" value="NZ_FNQM01000003.1"/>
</dbReference>
<name>A0A1H3YJW2_9RHOB</name>
<keyword evidence="3" id="KW-1185">Reference proteome</keyword>
<evidence type="ECO:0000313" key="3">
    <source>
        <dbReference type="Proteomes" id="UP000198703"/>
    </source>
</evidence>
<gene>
    <name evidence="2" type="ORF">SAMN05444370_103113</name>
</gene>
<reference evidence="2 3" key="1">
    <citation type="submission" date="2016-10" db="EMBL/GenBank/DDBJ databases">
        <authorList>
            <person name="de Groot N.N."/>
        </authorList>
    </citation>
    <scope>NUCLEOTIDE SEQUENCE [LARGE SCALE GENOMIC DNA]</scope>
    <source>
        <strain evidence="2 3">DSM 15345</strain>
    </source>
</reference>
<feature type="chain" id="PRO_5011541584" description="DUF2155 domain-containing protein" evidence="1">
    <location>
        <begin position="22"/>
        <end position="127"/>
    </location>
</feature>